<dbReference type="PANTHER" id="PTHR43133">
    <property type="entry name" value="RNA POLYMERASE ECF-TYPE SIGMA FACTO"/>
    <property type="match status" value="1"/>
</dbReference>
<dbReference type="InterPro" id="IPR013324">
    <property type="entry name" value="RNA_pol_sigma_r3/r4-like"/>
</dbReference>
<feature type="domain" description="RNA polymerase sigma-70 region 2" evidence="6">
    <location>
        <begin position="17"/>
        <end position="78"/>
    </location>
</feature>
<keyword evidence="5" id="KW-0804">Transcription</keyword>
<evidence type="ECO:0000256" key="3">
    <source>
        <dbReference type="ARBA" id="ARBA00023082"/>
    </source>
</evidence>
<sequence>MDDEARARFGEFVAARTQALIRVAYMLTGDQHAAEDLLQSALTKTAARWRTLRHEDPEGYVRTVMYREQVSWWRRLGRYREVAVDPPPDRVAADTSGNTDLRLSVRSALLGLPPAQRAVLVLRYFEDLTESQAAEVLGCSVGTVRSRTYRALTRLRGLLPADTDAQLTEVLR</sequence>
<dbReference type="InterPro" id="IPR013249">
    <property type="entry name" value="RNA_pol_sigma70_r4_t2"/>
</dbReference>
<dbReference type="PANTHER" id="PTHR43133:SF50">
    <property type="entry name" value="ECF RNA POLYMERASE SIGMA FACTOR SIGM"/>
    <property type="match status" value="1"/>
</dbReference>
<reference evidence="8 9" key="1">
    <citation type="submission" date="2020-03" db="EMBL/GenBank/DDBJ databases">
        <title>WGS of the type strain of Planosporangium spp.</title>
        <authorList>
            <person name="Thawai C."/>
        </authorList>
    </citation>
    <scope>NUCLEOTIDE SEQUENCE [LARGE SCALE GENOMIC DNA]</scope>
    <source>
        <strain evidence="8 9">TBRC 5610</strain>
    </source>
</reference>
<organism evidence="8 9">
    <name type="scientific">Planosporangium thailandense</name>
    <dbReference type="NCBI Taxonomy" id="765197"/>
    <lineage>
        <taxon>Bacteria</taxon>
        <taxon>Bacillati</taxon>
        <taxon>Actinomycetota</taxon>
        <taxon>Actinomycetes</taxon>
        <taxon>Micromonosporales</taxon>
        <taxon>Micromonosporaceae</taxon>
        <taxon>Planosporangium</taxon>
    </lineage>
</organism>
<dbReference type="RefSeq" id="WP_167928744.1">
    <property type="nucleotide sequence ID" value="NZ_JAATVY010000038.1"/>
</dbReference>
<dbReference type="CDD" id="cd06171">
    <property type="entry name" value="Sigma70_r4"/>
    <property type="match status" value="1"/>
</dbReference>
<dbReference type="EMBL" id="JAATVY010000038">
    <property type="protein sequence ID" value="NJC73836.1"/>
    <property type="molecule type" value="Genomic_DNA"/>
</dbReference>
<keyword evidence="4" id="KW-0238">DNA-binding</keyword>
<dbReference type="InterPro" id="IPR014284">
    <property type="entry name" value="RNA_pol_sigma-70_dom"/>
</dbReference>
<keyword evidence="3" id="KW-0731">Sigma factor</keyword>
<dbReference type="InterPro" id="IPR014325">
    <property type="entry name" value="RNA_pol_sigma-E_actinobac"/>
</dbReference>
<keyword evidence="2" id="KW-0805">Transcription regulation</keyword>
<dbReference type="NCBIfam" id="TIGR02983">
    <property type="entry name" value="SigE-fam_strep"/>
    <property type="match status" value="1"/>
</dbReference>
<dbReference type="Gene3D" id="1.10.1740.10">
    <property type="match status" value="1"/>
</dbReference>
<dbReference type="InterPro" id="IPR036388">
    <property type="entry name" value="WH-like_DNA-bd_sf"/>
</dbReference>
<gene>
    <name evidence="8" type="ORF">HC031_29590</name>
</gene>
<comment type="similarity">
    <text evidence="1">Belongs to the sigma-70 factor family. ECF subfamily.</text>
</comment>
<name>A0ABX0Y5Z8_9ACTN</name>
<proteinExistence type="inferred from homology"/>
<evidence type="ECO:0000256" key="1">
    <source>
        <dbReference type="ARBA" id="ARBA00010641"/>
    </source>
</evidence>
<evidence type="ECO:0000256" key="2">
    <source>
        <dbReference type="ARBA" id="ARBA00023015"/>
    </source>
</evidence>
<comment type="caution">
    <text evidence="8">The sequence shown here is derived from an EMBL/GenBank/DDBJ whole genome shotgun (WGS) entry which is preliminary data.</text>
</comment>
<dbReference type="InterPro" id="IPR013325">
    <property type="entry name" value="RNA_pol_sigma_r2"/>
</dbReference>
<evidence type="ECO:0000259" key="6">
    <source>
        <dbReference type="Pfam" id="PF04542"/>
    </source>
</evidence>
<dbReference type="Proteomes" id="UP000722989">
    <property type="component" value="Unassembled WGS sequence"/>
</dbReference>
<evidence type="ECO:0000313" key="9">
    <source>
        <dbReference type="Proteomes" id="UP000722989"/>
    </source>
</evidence>
<dbReference type="Gene3D" id="1.10.10.10">
    <property type="entry name" value="Winged helix-like DNA-binding domain superfamily/Winged helix DNA-binding domain"/>
    <property type="match status" value="1"/>
</dbReference>
<evidence type="ECO:0000256" key="5">
    <source>
        <dbReference type="ARBA" id="ARBA00023163"/>
    </source>
</evidence>
<evidence type="ECO:0000256" key="4">
    <source>
        <dbReference type="ARBA" id="ARBA00023125"/>
    </source>
</evidence>
<keyword evidence="9" id="KW-1185">Reference proteome</keyword>
<dbReference type="Pfam" id="PF08281">
    <property type="entry name" value="Sigma70_r4_2"/>
    <property type="match status" value="1"/>
</dbReference>
<accession>A0ABX0Y5Z8</accession>
<dbReference type="InterPro" id="IPR007627">
    <property type="entry name" value="RNA_pol_sigma70_r2"/>
</dbReference>
<dbReference type="SUPFAM" id="SSF88946">
    <property type="entry name" value="Sigma2 domain of RNA polymerase sigma factors"/>
    <property type="match status" value="1"/>
</dbReference>
<dbReference type="Pfam" id="PF04542">
    <property type="entry name" value="Sigma70_r2"/>
    <property type="match status" value="1"/>
</dbReference>
<evidence type="ECO:0000259" key="7">
    <source>
        <dbReference type="Pfam" id="PF08281"/>
    </source>
</evidence>
<dbReference type="SUPFAM" id="SSF88659">
    <property type="entry name" value="Sigma3 and sigma4 domains of RNA polymerase sigma factors"/>
    <property type="match status" value="1"/>
</dbReference>
<dbReference type="NCBIfam" id="TIGR02937">
    <property type="entry name" value="sigma70-ECF"/>
    <property type="match status" value="1"/>
</dbReference>
<feature type="domain" description="RNA polymerase sigma factor 70 region 4 type 2" evidence="7">
    <location>
        <begin position="103"/>
        <end position="155"/>
    </location>
</feature>
<protein>
    <submittedName>
        <fullName evidence="8">SigE family RNA polymerase sigma factor</fullName>
    </submittedName>
</protein>
<dbReference type="InterPro" id="IPR039425">
    <property type="entry name" value="RNA_pol_sigma-70-like"/>
</dbReference>
<evidence type="ECO:0000313" key="8">
    <source>
        <dbReference type="EMBL" id="NJC73836.1"/>
    </source>
</evidence>